<dbReference type="Proteomes" id="UP001162734">
    <property type="component" value="Chromosome"/>
</dbReference>
<dbReference type="InterPro" id="IPR036705">
    <property type="entry name" value="Ribosyl_crysJ1_sf"/>
</dbReference>
<dbReference type="PANTHER" id="PTHR16222:SF12">
    <property type="entry name" value="ADP-RIBOSYLGLYCOHYDROLASE-RELATED"/>
    <property type="match status" value="1"/>
</dbReference>
<evidence type="ECO:0000313" key="2">
    <source>
        <dbReference type="Proteomes" id="UP001162734"/>
    </source>
</evidence>
<dbReference type="InterPro" id="IPR050792">
    <property type="entry name" value="ADP-ribosylglycohydrolase"/>
</dbReference>
<evidence type="ECO:0000313" key="1">
    <source>
        <dbReference type="EMBL" id="BDG10215.1"/>
    </source>
</evidence>
<sequence length="349" mass="35834">MTTANPPLSGPARSRARGALLGLAVGDALGTTLEFVVAPRIPFPALALGPHAEVVGGGPFSVAPGQVTDDTQMATCLATSLRARGGLDVADLAARYVAWLEHAFDAGAQTREVLGLLAGGAAPAEAGRKVWTDRGLRAAGNGSLMRTAPIGVAFALQPAARREAALLDSALTHYDPRCQLACAAFDAAIGAAVSGKARSPQAVLESARAELAPAAQAIAALPGLPEPLVEEARAALEEDLARAAQDDPGLYGPELHLHERQGFVRVAFRLAFWELLHAPDLRAGLVDVVNRGGDADTNGAIAGALLGALHGDGAIPEPWAARVLGALADEPGPLRDLYHPRLLLELVAG</sequence>
<dbReference type="SUPFAM" id="SSF101478">
    <property type="entry name" value="ADP-ribosylglycohydrolase"/>
    <property type="match status" value="1"/>
</dbReference>
<dbReference type="InterPro" id="IPR005502">
    <property type="entry name" value="Ribosyl_crysJ1"/>
</dbReference>
<accession>A0ABM7XEC5</accession>
<organism evidence="1 2">
    <name type="scientific">Anaeromyxobacter paludicola</name>
    <dbReference type="NCBI Taxonomy" id="2918171"/>
    <lineage>
        <taxon>Bacteria</taxon>
        <taxon>Pseudomonadati</taxon>
        <taxon>Myxococcota</taxon>
        <taxon>Myxococcia</taxon>
        <taxon>Myxococcales</taxon>
        <taxon>Cystobacterineae</taxon>
        <taxon>Anaeromyxobacteraceae</taxon>
        <taxon>Anaeromyxobacter</taxon>
    </lineage>
</organism>
<dbReference type="PANTHER" id="PTHR16222">
    <property type="entry name" value="ADP-RIBOSYLGLYCOHYDROLASE"/>
    <property type="match status" value="1"/>
</dbReference>
<dbReference type="Gene3D" id="1.10.4080.10">
    <property type="entry name" value="ADP-ribosylation/Crystallin J1"/>
    <property type="match status" value="1"/>
</dbReference>
<keyword evidence="2" id="KW-1185">Reference proteome</keyword>
<protein>
    <submittedName>
        <fullName evidence="1">ADP-ribosylglycohydrolase</fullName>
    </submittedName>
</protein>
<name>A0ABM7XEC5_9BACT</name>
<dbReference type="Pfam" id="PF03747">
    <property type="entry name" value="ADP_ribosyl_GH"/>
    <property type="match status" value="1"/>
</dbReference>
<gene>
    <name evidence="1" type="primary">draG_2</name>
    <name evidence="1" type="ORF">AMPC_33280</name>
</gene>
<reference evidence="2" key="1">
    <citation type="journal article" date="2022" name="Int. J. Syst. Evol. Microbiol.">
        <title>Anaeromyxobacter oryzae sp. nov., Anaeromyxobacter diazotrophicus sp. nov. and Anaeromyxobacter paludicola sp. nov., isolated from paddy soils.</title>
        <authorList>
            <person name="Itoh H."/>
            <person name="Xu Z."/>
            <person name="Mise K."/>
            <person name="Masuda Y."/>
            <person name="Ushijima N."/>
            <person name="Hayakawa C."/>
            <person name="Shiratori Y."/>
            <person name="Senoo K."/>
        </authorList>
    </citation>
    <scope>NUCLEOTIDE SEQUENCE [LARGE SCALE GENOMIC DNA]</scope>
    <source>
        <strain evidence="2">Red630</strain>
    </source>
</reference>
<dbReference type="EMBL" id="AP025592">
    <property type="protein sequence ID" value="BDG10215.1"/>
    <property type="molecule type" value="Genomic_DNA"/>
</dbReference>
<proteinExistence type="predicted"/>
<dbReference type="RefSeq" id="WP_248342608.1">
    <property type="nucleotide sequence ID" value="NZ_AP025592.1"/>
</dbReference>